<dbReference type="RefSeq" id="WP_094549590.1">
    <property type="nucleotide sequence ID" value="NZ_MQWB01000001.1"/>
</dbReference>
<keyword evidence="6 11" id="KW-0798">TonB box</keyword>
<protein>
    <recommendedName>
        <fullName evidence="17">TonB-dependent receptor plug domain-containing protein</fullName>
    </recommendedName>
</protein>
<evidence type="ECO:0000256" key="1">
    <source>
        <dbReference type="ARBA" id="ARBA00004571"/>
    </source>
</evidence>
<sequence>MFRSPSTLVLLLLVGLLPGVALAQNSGTLAGRVTDAQTGDTLPGANVVVQGTTLGAATNLDGEFRIIGVPVGTYNVTASFAGYQELTLEGVDINSGATREVSFELGGSELGTVEVIYERPIIQQDAIGVPRVVSGEDLENLPIRSVAGVTALQGGVVSADNTSTLNIRGGRGEEVAYYVDGVRVTGLLGVNQQAIQEQEVLIGTIPARYGDVQSGVISITTKTGRSDFFGSAEVVTSQGLDSFGDNLASLSLGGPIAPGRVGFFLSGEYGYTEDNSPYGIDTYRLKDDLYESIQATPQALRITNAQGEEELVNFPIELIRSLDGPIGQDSLQALLLANNIIGEGSTIANGSPVNRVENFTASDFDLVRGKRDPNTNVTLNGNLNFDLGAVNLRLGGGLATSRSEPFSFTNSLYNRETFQRNETDSYRLYGTFLQRLSNSAFYQIQGEFQDNQGVSYPDGFSSDINDVLQYGDLNSPANQVAQRYYVFRNEPGTEEPVYVQQFDEDGGGRPGSLFGYTFSLPGRVTNTGYSKSHNQRYRFSGNATTQVGVHQLEFGGEYQQDTRRFFSIGGYSLSRFVNDDDGPEQTIEGFPDGITSYDQIPYSTLRNRVSYYGFNFNGTEEVNDQSVDGYFPDADGNRSNTNLDAYRPRYYAGYIQDKIEFQDLIIQLGFRADVFDNNTLQLKDIYAPTPIQRVGDMTAPAGIESDFAVYYNGDNVVGYRDTDGNFYDAEGTNVVADQIITTNRGQVRSIDAPRSTVFEEYTPQATFMPRVGVSFPVTDRALFFASYNVTSQRPTEAAFATLASFEELDGQQRTSNPTLEPERTTQYELGFRQRIGERAALSMSGFYRTQDNKISVRQVTGGFPAYSTYFNADFTTTQGAELNFDLRRTNNLSINANYTLSFAQGTGSDANSTGTAAWRGDYFPQFISPSDFDQRHTANVSLDYRFGAGEGPMLGGVRALENFGVNLIGQFGSGLRYTRLQRNTRFNVGDSFTENVDGTINGAELPATTRLDLRVDRAFNLGFSDSRVRAYVSVINLLDTKNVLAVYRSTGLPNEDGFVNTAAGRSQLDTPGRLFNYQAYTGGPVNVGGQQSSGAGRFYGSPRQIRLGLLFDF</sequence>
<keyword evidence="8" id="KW-0675">Receptor</keyword>
<dbReference type="OrthoDB" id="9757908at2"/>
<dbReference type="InterPro" id="IPR012910">
    <property type="entry name" value="Plug_dom"/>
</dbReference>
<dbReference type="Pfam" id="PF00593">
    <property type="entry name" value="TonB_dep_Rec_b-barrel"/>
    <property type="match status" value="1"/>
</dbReference>
<dbReference type="PROSITE" id="PS52016">
    <property type="entry name" value="TONB_DEPENDENT_REC_3"/>
    <property type="match status" value="1"/>
</dbReference>
<dbReference type="EMBL" id="MQWB01000001">
    <property type="protein sequence ID" value="OZC03810.1"/>
    <property type="molecule type" value="Genomic_DNA"/>
</dbReference>
<comment type="caution">
    <text evidence="15">The sequence shown here is derived from an EMBL/GenBank/DDBJ whole genome shotgun (WGS) entry which is preliminary data.</text>
</comment>
<evidence type="ECO:0000256" key="8">
    <source>
        <dbReference type="ARBA" id="ARBA00023170"/>
    </source>
</evidence>
<evidence type="ECO:0000259" key="13">
    <source>
        <dbReference type="Pfam" id="PF00593"/>
    </source>
</evidence>
<proteinExistence type="inferred from homology"/>
<gene>
    <name evidence="15" type="ORF">BSZ36_12930</name>
</gene>
<dbReference type="AlphaFoldDB" id="A0A259U1I7"/>
<evidence type="ECO:0000256" key="11">
    <source>
        <dbReference type="RuleBase" id="RU003357"/>
    </source>
</evidence>
<keyword evidence="9 10" id="KW-0998">Cell outer membrane</keyword>
<feature type="chain" id="PRO_5013125102" description="TonB-dependent receptor plug domain-containing protein" evidence="12">
    <location>
        <begin position="24"/>
        <end position="1113"/>
    </location>
</feature>
<evidence type="ECO:0000259" key="14">
    <source>
        <dbReference type="Pfam" id="PF07715"/>
    </source>
</evidence>
<evidence type="ECO:0000256" key="6">
    <source>
        <dbReference type="ARBA" id="ARBA00023077"/>
    </source>
</evidence>
<evidence type="ECO:0000313" key="15">
    <source>
        <dbReference type="EMBL" id="OZC03810.1"/>
    </source>
</evidence>
<feature type="signal peptide" evidence="12">
    <location>
        <begin position="1"/>
        <end position="23"/>
    </location>
</feature>
<evidence type="ECO:0000256" key="5">
    <source>
        <dbReference type="ARBA" id="ARBA00022729"/>
    </source>
</evidence>
<evidence type="ECO:0000256" key="7">
    <source>
        <dbReference type="ARBA" id="ARBA00023136"/>
    </source>
</evidence>
<reference evidence="15 16" key="1">
    <citation type="submission" date="2016-11" db="EMBL/GenBank/DDBJ databases">
        <title>Study of marine rhodopsin-containing bacteria.</title>
        <authorList>
            <person name="Yoshizawa S."/>
            <person name="Kumagai Y."/>
            <person name="Kogure K."/>
        </authorList>
    </citation>
    <scope>NUCLEOTIDE SEQUENCE [LARGE SCALE GENOMIC DNA]</scope>
    <source>
        <strain evidence="15 16">SG-29</strain>
    </source>
</reference>
<dbReference type="GO" id="GO:0015344">
    <property type="term" value="F:siderophore uptake transmembrane transporter activity"/>
    <property type="evidence" value="ECO:0007669"/>
    <property type="project" value="TreeGrafter"/>
</dbReference>
<accession>A0A259U1I7</accession>
<keyword evidence="5 12" id="KW-0732">Signal</keyword>
<dbReference type="InterPro" id="IPR039426">
    <property type="entry name" value="TonB-dep_rcpt-like"/>
</dbReference>
<dbReference type="InterPro" id="IPR010917">
    <property type="entry name" value="TonB_rcpt_CS"/>
</dbReference>
<feature type="domain" description="TonB-dependent receptor-like beta-barrel" evidence="13">
    <location>
        <begin position="505"/>
        <end position="1037"/>
    </location>
</feature>
<dbReference type="InterPro" id="IPR008969">
    <property type="entry name" value="CarboxyPept-like_regulatory"/>
</dbReference>
<evidence type="ECO:0000256" key="2">
    <source>
        <dbReference type="ARBA" id="ARBA00022448"/>
    </source>
</evidence>
<dbReference type="PANTHER" id="PTHR30069">
    <property type="entry name" value="TONB-DEPENDENT OUTER MEMBRANE RECEPTOR"/>
    <property type="match status" value="1"/>
</dbReference>
<organism evidence="15 16">
    <name type="scientific">Rubricoccus marinus</name>
    <dbReference type="NCBI Taxonomy" id="716817"/>
    <lineage>
        <taxon>Bacteria</taxon>
        <taxon>Pseudomonadati</taxon>
        <taxon>Rhodothermota</taxon>
        <taxon>Rhodothermia</taxon>
        <taxon>Rhodothermales</taxon>
        <taxon>Rubricoccaceae</taxon>
        <taxon>Rubricoccus</taxon>
    </lineage>
</organism>
<dbReference type="PROSITE" id="PS01156">
    <property type="entry name" value="TONB_DEPENDENT_REC_2"/>
    <property type="match status" value="1"/>
</dbReference>
<keyword evidence="2 10" id="KW-0813">Transport</keyword>
<keyword evidence="7 10" id="KW-0472">Membrane</keyword>
<dbReference type="Gene3D" id="2.60.40.1120">
    <property type="entry name" value="Carboxypeptidase-like, regulatory domain"/>
    <property type="match status" value="1"/>
</dbReference>
<dbReference type="InterPro" id="IPR037066">
    <property type="entry name" value="Plug_dom_sf"/>
</dbReference>
<dbReference type="Pfam" id="PF13620">
    <property type="entry name" value="CarboxypepD_reg"/>
    <property type="match status" value="1"/>
</dbReference>
<dbReference type="InterPro" id="IPR000531">
    <property type="entry name" value="Beta-barrel_TonB"/>
</dbReference>
<evidence type="ECO:0000256" key="10">
    <source>
        <dbReference type="PROSITE-ProRule" id="PRU01360"/>
    </source>
</evidence>
<dbReference type="Gene3D" id="2.40.170.20">
    <property type="entry name" value="TonB-dependent receptor, beta-barrel domain"/>
    <property type="match status" value="1"/>
</dbReference>
<dbReference type="Proteomes" id="UP000216446">
    <property type="component" value="Unassembled WGS sequence"/>
</dbReference>
<evidence type="ECO:0000313" key="16">
    <source>
        <dbReference type="Proteomes" id="UP000216446"/>
    </source>
</evidence>
<evidence type="ECO:0000256" key="12">
    <source>
        <dbReference type="SAM" id="SignalP"/>
    </source>
</evidence>
<evidence type="ECO:0000256" key="9">
    <source>
        <dbReference type="ARBA" id="ARBA00023237"/>
    </source>
</evidence>
<name>A0A259U1I7_9BACT</name>
<dbReference type="PANTHER" id="PTHR30069:SF29">
    <property type="entry name" value="HEMOGLOBIN AND HEMOGLOBIN-HAPTOGLOBIN-BINDING PROTEIN 1-RELATED"/>
    <property type="match status" value="1"/>
</dbReference>
<dbReference type="SUPFAM" id="SSF56935">
    <property type="entry name" value="Porins"/>
    <property type="match status" value="1"/>
</dbReference>
<evidence type="ECO:0008006" key="17">
    <source>
        <dbReference type="Google" id="ProtNLM"/>
    </source>
</evidence>
<dbReference type="GO" id="GO:0009279">
    <property type="term" value="C:cell outer membrane"/>
    <property type="evidence" value="ECO:0007669"/>
    <property type="project" value="UniProtKB-SubCell"/>
</dbReference>
<keyword evidence="16" id="KW-1185">Reference proteome</keyword>
<dbReference type="Pfam" id="PF07715">
    <property type="entry name" value="Plug"/>
    <property type="match status" value="1"/>
</dbReference>
<evidence type="ECO:0000256" key="4">
    <source>
        <dbReference type="ARBA" id="ARBA00022692"/>
    </source>
</evidence>
<comment type="similarity">
    <text evidence="10 11">Belongs to the TonB-dependent receptor family.</text>
</comment>
<dbReference type="InParanoid" id="A0A259U1I7"/>
<dbReference type="InterPro" id="IPR036942">
    <property type="entry name" value="Beta-barrel_TonB_sf"/>
</dbReference>
<keyword evidence="4 10" id="KW-0812">Transmembrane</keyword>
<dbReference type="SUPFAM" id="SSF49464">
    <property type="entry name" value="Carboxypeptidase regulatory domain-like"/>
    <property type="match status" value="1"/>
</dbReference>
<dbReference type="Gene3D" id="2.170.130.10">
    <property type="entry name" value="TonB-dependent receptor, plug domain"/>
    <property type="match status" value="1"/>
</dbReference>
<comment type="subcellular location">
    <subcellularLocation>
        <location evidence="1 10">Cell outer membrane</location>
        <topology evidence="1 10">Multi-pass membrane protein</topology>
    </subcellularLocation>
</comment>
<keyword evidence="3 10" id="KW-1134">Transmembrane beta strand</keyword>
<dbReference type="GO" id="GO:0044718">
    <property type="term" value="P:siderophore transmembrane transport"/>
    <property type="evidence" value="ECO:0007669"/>
    <property type="project" value="TreeGrafter"/>
</dbReference>
<feature type="domain" description="TonB-dependent receptor plug" evidence="14">
    <location>
        <begin position="131"/>
        <end position="213"/>
    </location>
</feature>
<evidence type="ECO:0000256" key="3">
    <source>
        <dbReference type="ARBA" id="ARBA00022452"/>
    </source>
</evidence>